<dbReference type="EMBL" id="AEET01000039">
    <property type="protein sequence ID" value="EFM45467.1"/>
    <property type="molecule type" value="Genomic_DNA"/>
</dbReference>
<dbReference type="STRING" id="871571.HMPREF0580_1850"/>
<dbReference type="RefSeq" id="WP_004012735.1">
    <property type="nucleotide sequence ID" value="NZ_GL405260.1"/>
</dbReference>
<sequence>MNLISKIAAVSISLLLLSTPGISFASIANESPSNNTNKDIVLNNFRNNLKEKARYGNKDNIEQLKRFDKLNANQRDELADYFLGNIFINTPQSSNYSHQSSQDDIVTRGNFTWETERTSDSTSGIETRATKSTKHVKATQWFKFLGITISETKVSGTYLVSGGKAVSIKSYACTVLQNLDPLANISSSKNGSYISDGKATMECKVVVKRGAPTPWGGLNWSTREGIQYLTANGQGKVEEEEEEGWL</sequence>
<name>E0QSI5_9ACTO</name>
<dbReference type="Proteomes" id="UP000003045">
    <property type="component" value="Unassembled WGS sequence"/>
</dbReference>
<feature type="chain" id="PRO_5003139209" evidence="1">
    <location>
        <begin position="26"/>
        <end position="246"/>
    </location>
</feature>
<evidence type="ECO:0000313" key="3">
    <source>
        <dbReference type="Proteomes" id="UP000003045"/>
    </source>
</evidence>
<evidence type="ECO:0000256" key="1">
    <source>
        <dbReference type="SAM" id="SignalP"/>
    </source>
</evidence>
<dbReference type="AlphaFoldDB" id="E0QSI5"/>
<protein>
    <submittedName>
        <fullName evidence="2">Uncharacterized protein</fullName>
    </submittedName>
</protein>
<feature type="signal peptide" evidence="1">
    <location>
        <begin position="1"/>
        <end position="25"/>
    </location>
</feature>
<gene>
    <name evidence="2" type="ORF">HMPREF0580_1850</name>
</gene>
<organism evidence="2 3">
    <name type="scientific">Mobiluncus mulieris ATCC 35239</name>
    <dbReference type="NCBI Taxonomy" id="871571"/>
    <lineage>
        <taxon>Bacteria</taxon>
        <taxon>Bacillati</taxon>
        <taxon>Actinomycetota</taxon>
        <taxon>Actinomycetes</taxon>
        <taxon>Actinomycetales</taxon>
        <taxon>Actinomycetaceae</taxon>
        <taxon>Mobiluncus</taxon>
    </lineage>
</organism>
<accession>E0QSI5</accession>
<comment type="caution">
    <text evidence="2">The sequence shown here is derived from an EMBL/GenBank/DDBJ whole genome shotgun (WGS) entry which is preliminary data.</text>
</comment>
<proteinExistence type="predicted"/>
<reference evidence="2" key="1">
    <citation type="submission" date="2010-08" db="EMBL/GenBank/DDBJ databases">
        <authorList>
            <person name="Muzny D."/>
            <person name="Qin X."/>
            <person name="Deng J."/>
            <person name="Jiang H."/>
            <person name="Liu Y."/>
            <person name="Qu J."/>
            <person name="Song X.-Z."/>
            <person name="Zhang L."/>
            <person name="Thornton R."/>
            <person name="Coyle M."/>
            <person name="Francisco L."/>
            <person name="Jackson L."/>
            <person name="Javaid M."/>
            <person name="Korchina V."/>
            <person name="Kovar C."/>
            <person name="Mata R."/>
            <person name="Mathew T."/>
            <person name="Ngo R."/>
            <person name="Nguyen L."/>
            <person name="Nguyen N."/>
            <person name="Okwuonu G."/>
            <person name="Ongeri F."/>
            <person name="Pham C."/>
            <person name="Simmons D."/>
            <person name="Wilczek-Boney K."/>
            <person name="Hale W."/>
            <person name="Jakkamsetti A."/>
            <person name="Pham P."/>
            <person name="Ruth R."/>
            <person name="San Lucas F."/>
            <person name="Warren J."/>
            <person name="Zhang J."/>
            <person name="Zhao Z."/>
            <person name="Zhou C."/>
            <person name="Zhu D."/>
            <person name="Lee S."/>
            <person name="Bess C."/>
            <person name="Blankenburg K."/>
            <person name="Forbes L."/>
            <person name="Fu Q."/>
            <person name="Gubbala S."/>
            <person name="Hirani K."/>
            <person name="Jayaseelan J.C."/>
            <person name="Lara F."/>
            <person name="Munidasa M."/>
            <person name="Palculict T."/>
            <person name="Patil S."/>
            <person name="Pu L.-L."/>
            <person name="Saada N."/>
            <person name="Tang L."/>
            <person name="Weissenberger G."/>
            <person name="Zhu Y."/>
            <person name="Hemphill L."/>
            <person name="Shang Y."/>
            <person name="Youmans B."/>
            <person name="Ayvaz T."/>
            <person name="Ross M."/>
            <person name="Santibanez J."/>
            <person name="Aqrawi P."/>
            <person name="Gross S."/>
            <person name="Joshi V."/>
            <person name="Fowler G."/>
            <person name="Nazareth L."/>
            <person name="Reid J."/>
            <person name="Worley K."/>
            <person name="Petrosino J."/>
            <person name="Highlander S."/>
            <person name="Gibbs R."/>
        </authorList>
    </citation>
    <scope>NUCLEOTIDE SEQUENCE [LARGE SCALE GENOMIC DNA]</scope>
    <source>
        <strain evidence="2">ATCC 35239</strain>
    </source>
</reference>
<evidence type="ECO:0000313" key="2">
    <source>
        <dbReference type="EMBL" id="EFM45467.1"/>
    </source>
</evidence>
<keyword evidence="1" id="KW-0732">Signal</keyword>
<keyword evidence="3" id="KW-1185">Reference proteome</keyword>
<dbReference type="HOGENOM" id="CLU_1128072_0_0_11"/>